<evidence type="ECO:0000256" key="2">
    <source>
        <dbReference type="ARBA" id="ARBA00022487"/>
    </source>
</evidence>
<feature type="domain" description="Carboxylesterase type B" evidence="5">
    <location>
        <begin position="2"/>
        <end position="181"/>
    </location>
</feature>
<accession>A0AAV5UHW9</accession>
<dbReference type="SUPFAM" id="SSF53474">
    <property type="entry name" value="alpha/beta-Hydrolases"/>
    <property type="match status" value="1"/>
</dbReference>
<sequence length="252" mass="27519">SGIVVVTTAYRLGVFGVMALGDEYVLPANLAFHDILAALKFTRREIGHFGGDKDKVTLLGHSTGAQMALMAAFSPGISKPDAKRLFSGIISMSGPGVLETQEQTVSRTHALTTELGCEGSASEIMVCLRLLDTKTIVDASVKVAPFGITMAGELFPIQSEQELMESKEPIRVLMGTTIYEFPGPSIPGETRMVRLLDIVNVEECSEKYRARLQFRLRRNHHDSACVFEVPSRNGGRGISIRIRLSSARSSYR</sequence>
<evidence type="ECO:0000256" key="3">
    <source>
        <dbReference type="ARBA" id="ARBA00022801"/>
    </source>
</evidence>
<evidence type="ECO:0000256" key="1">
    <source>
        <dbReference type="ARBA" id="ARBA00005964"/>
    </source>
</evidence>
<comment type="similarity">
    <text evidence="1 4">Belongs to the type-B carboxylesterase/lipase family.</text>
</comment>
<dbReference type="Proteomes" id="UP001432027">
    <property type="component" value="Unassembled WGS sequence"/>
</dbReference>
<comment type="caution">
    <text evidence="6">The sequence shown here is derived from an EMBL/GenBank/DDBJ whole genome shotgun (WGS) entry which is preliminary data.</text>
</comment>
<evidence type="ECO:0000259" key="5">
    <source>
        <dbReference type="Pfam" id="PF00135"/>
    </source>
</evidence>
<dbReference type="InterPro" id="IPR019826">
    <property type="entry name" value="Carboxylesterase_B_AS"/>
</dbReference>
<dbReference type="EMBL" id="BTSX01000006">
    <property type="protein sequence ID" value="GMT05984.1"/>
    <property type="molecule type" value="Genomic_DNA"/>
</dbReference>
<dbReference type="PANTHER" id="PTHR45580:SF6">
    <property type="entry name" value="CARBOXYLESTERASE TYPE B DOMAIN-CONTAINING PROTEIN"/>
    <property type="match status" value="1"/>
</dbReference>
<dbReference type="InterPro" id="IPR002018">
    <property type="entry name" value="CarbesteraseB"/>
</dbReference>
<organism evidence="6 7">
    <name type="scientific">Pristionchus entomophagus</name>
    <dbReference type="NCBI Taxonomy" id="358040"/>
    <lineage>
        <taxon>Eukaryota</taxon>
        <taxon>Metazoa</taxon>
        <taxon>Ecdysozoa</taxon>
        <taxon>Nematoda</taxon>
        <taxon>Chromadorea</taxon>
        <taxon>Rhabditida</taxon>
        <taxon>Rhabditina</taxon>
        <taxon>Diplogasteromorpha</taxon>
        <taxon>Diplogasteroidea</taxon>
        <taxon>Neodiplogasteridae</taxon>
        <taxon>Pristionchus</taxon>
    </lineage>
</organism>
<dbReference type="InterPro" id="IPR029058">
    <property type="entry name" value="AB_hydrolase_fold"/>
</dbReference>
<name>A0AAV5UHW9_9BILA</name>
<dbReference type="PROSITE" id="PS00122">
    <property type="entry name" value="CARBOXYLESTERASE_B_1"/>
    <property type="match status" value="1"/>
</dbReference>
<gene>
    <name evidence="6" type="ORF">PENTCL1PPCAC_28158</name>
</gene>
<protein>
    <recommendedName>
        <fullName evidence="4">Carboxylic ester hydrolase</fullName>
        <ecNumber evidence="4">3.1.1.-</ecNumber>
    </recommendedName>
</protein>
<evidence type="ECO:0000313" key="7">
    <source>
        <dbReference type="Proteomes" id="UP001432027"/>
    </source>
</evidence>
<keyword evidence="3 4" id="KW-0378">Hydrolase</keyword>
<dbReference type="Pfam" id="PF00135">
    <property type="entry name" value="COesterase"/>
    <property type="match status" value="1"/>
</dbReference>
<dbReference type="AlphaFoldDB" id="A0AAV5UHW9"/>
<proteinExistence type="inferred from homology"/>
<evidence type="ECO:0000256" key="4">
    <source>
        <dbReference type="RuleBase" id="RU361235"/>
    </source>
</evidence>
<reference evidence="6" key="1">
    <citation type="submission" date="2023-10" db="EMBL/GenBank/DDBJ databases">
        <title>Genome assembly of Pristionchus species.</title>
        <authorList>
            <person name="Yoshida K."/>
            <person name="Sommer R.J."/>
        </authorList>
    </citation>
    <scope>NUCLEOTIDE SEQUENCE</scope>
    <source>
        <strain evidence="6">RS0144</strain>
    </source>
</reference>
<evidence type="ECO:0000313" key="6">
    <source>
        <dbReference type="EMBL" id="GMT05984.1"/>
    </source>
</evidence>
<dbReference type="GO" id="GO:0052689">
    <property type="term" value="F:carboxylic ester hydrolase activity"/>
    <property type="evidence" value="ECO:0007669"/>
    <property type="project" value="UniProtKB-KW"/>
</dbReference>
<dbReference type="EC" id="3.1.1.-" evidence="4"/>
<keyword evidence="2" id="KW-0719">Serine esterase</keyword>
<keyword evidence="7" id="KW-1185">Reference proteome</keyword>
<feature type="non-terminal residue" evidence="6">
    <location>
        <position position="1"/>
    </location>
</feature>
<dbReference type="Gene3D" id="3.40.50.1820">
    <property type="entry name" value="alpha/beta hydrolase"/>
    <property type="match status" value="1"/>
</dbReference>
<dbReference type="PANTHER" id="PTHR45580">
    <property type="entry name" value="PROTEIN CBG05369"/>
    <property type="match status" value="1"/>
</dbReference>